<dbReference type="Pfam" id="PF01352">
    <property type="entry name" value="KRAB"/>
    <property type="match status" value="1"/>
</dbReference>
<feature type="non-terminal residue" evidence="3">
    <location>
        <position position="169"/>
    </location>
</feature>
<dbReference type="PROSITE" id="PS50805">
    <property type="entry name" value="KRAB"/>
    <property type="match status" value="1"/>
</dbReference>
<dbReference type="InterPro" id="IPR050169">
    <property type="entry name" value="Krueppel_C2H2_ZnF"/>
</dbReference>
<organism evidence="3 4">
    <name type="scientific">Cervus elaphus hippelaphus</name>
    <name type="common">European red deer</name>
    <dbReference type="NCBI Taxonomy" id="46360"/>
    <lineage>
        <taxon>Eukaryota</taxon>
        <taxon>Metazoa</taxon>
        <taxon>Chordata</taxon>
        <taxon>Craniata</taxon>
        <taxon>Vertebrata</taxon>
        <taxon>Euteleostomi</taxon>
        <taxon>Mammalia</taxon>
        <taxon>Eutheria</taxon>
        <taxon>Laurasiatheria</taxon>
        <taxon>Artiodactyla</taxon>
        <taxon>Ruminantia</taxon>
        <taxon>Pecora</taxon>
        <taxon>Cervidae</taxon>
        <taxon>Cervinae</taxon>
        <taxon>Cervus</taxon>
    </lineage>
</organism>
<dbReference type="PANTHER" id="PTHR23232">
    <property type="entry name" value="KRAB DOMAIN C2H2 ZINC FINGER"/>
    <property type="match status" value="1"/>
</dbReference>
<proteinExistence type="predicted"/>
<accession>A0A212CG95</accession>
<dbReference type="GO" id="GO:0006355">
    <property type="term" value="P:regulation of DNA-templated transcription"/>
    <property type="evidence" value="ECO:0007669"/>
    <property type="project" value="InterPro"/>
</dbReference>
<evidence type="ECO:0000259" key="2">
    <source>
        <dbReference type="PROSITE" id="PS50805"/>
    </source>
</evidence>
<dbReference type="Gene3D" id="6.10.140.140">
    <property type="match status" value="1"/>
</dbReference>
<dbReference type="InterPro" id="IPR001909">
    <property type="entry name" value="KRAB"/>
</dbReference>
<keyword evidence="4" id="KW-1185">Reference proteome</keyword>
<evidence type="ECO:0000313" key="3">
    <source>
        <dbReference type="EMBL" id="OWK05019.1"/>
    </source>
</evidence>
<protein>
    <recommendedName>
        <fullName evidence="2">KRAB domain-containing protein</fullName>
    </recommendedName>
</protein>
<evidence type="ECO:0000313" key="4">
    <source>
        <dbReference type="Proteomes" id="UP000242450"/>
    </source>
</evidence>
<dbReference type="PANTHER" id="PTHR23232:SF163">
    <property type="entry name" value="ZINC FINGER PROTEIN 589"/>
    <property type="match status" value="1"/>
</dbReference>
<name>A0A212CG95_CEREH</name>
<dbReference type="EMBL" id="MKHE01000020">
    <property type="protein sequence ID" value="OWK05019.1"/>
    <property type="molecule type" value="Genomic_DNA"/>
</dbReference>
<dbReference type="InterPro" id="IPR036051">
    <property type="entry name" value="KRAB_dom_sf"/>
</dbReference>
<dbReference type="Proteomes" id="UP000242450">
    <property type="component" value="Chromosome 20"/>
</dbReference>
<feature type="domain" description="KRAB" evidence="2">
    <location>
        <begin position="9"/>
        <end position="89"/>
    </location>
</feature>
<dbReference type="CDD" id="cd07765">
    <property type="entry name" value="KRAB_A-box"/>
    <property type="match status" value="1"/>
</dbReference>
<dbReference type="SMART" id="SM00349">
    <property type="entry name" value="KRAB"/>
    <property type="match status" value="1"/>
</dbReference>
<reference evidence="3 4" key="1">
    <citation type="journal article" date="2018" name="Mol. Genet. Genomics">
        <title>The red deer Cervus elaphus genome CerEla1.0: sequencing, annotating, genes, and chromosomes.</title>
        <authorList>
            <person name="Bana N.A."/>
            <person name="Nyiri A."/>
            <person name="Nagy J."/>
            <person name="Frank K."/>
            <person name="Nagy T."/>
            <person name="Steger V."/>
            <person name="Schiller M."/>
            <person name="Lakatos P."/>
            <person name="Sugar L."/>
            <person name="Horn P."/>
            <person name="Barta E."/>
            <person name="Orosz L."/>
        </authorList>
    </citation>
    <scope>NUCLEOTIDE SEQUENCE [LARGE SCALE GENOMIC DNA]</scope>
    <source>
        <strain evidence="3">Hungarian</strain>
    </source>
</reference>
<comment type="caution">
    <text evidence="3">The sequence shown here is derived from an EMBL/GenBank/DDBJ whole genome shotgun (WGS) entry which is preliminary data.</text>
</comment>
<feature type="region of interest" description="Disordered" evidence="1">
    <location>
        <begin position="125"/>
        <end position="154"/>
    </location>
</feature>
<sequence>MKLHIDTQLTVEDVDIKFTPEEWECLDPAQRALYWDVIEETYRNLLSVGEDHFPEKLESDVSCIDMTMKLQAKGNSGKGEIFQRVIFERAKTHESKDFFLRKIQETVDGFESLWTDNERRDNRISISHNKNLTDGKDHQSRNDAGKKPVEKHGSNFHHELQMLQSEGTI</sequence>
<gene>
    <name evidence="3" type="ORF">Celaphus_00002315</name>
</gene>
<evidence type="ECO:0000256" key="1">
    <source>
        <dbReference type="SAM" id="MobiDB-lite"/>
    </source>
</evidence>
<dbReference type="SUPFAM" id="SSF109640">
    <property type="entry name" value="KRAB domain (Kruppel-associated box)"/>
    <property type="match status" value="1"/>
</dbReference>
<feature type="compositionally biased region" description="Basic and acidic residues" evidence="1">
    <location>
        <begin position="131"/>
        <end position="154"/>
    </location>
</feature>
<dbReference type="OrthoDB" id="8922241at2759"/>
<dbReference type="AlphaFoldDB" id="A0A212CG95"/>